<evidence type="ECO:0000256" key="1">
    <source>
        <dbReference type="ARBA" id="ARBA00007631"/>
    </source>
</evidence>
<feature type="compositionally biased region" description="Polar residues" evidence="5">
    <location>
        <begin position="106"/>
        <end position="121"/>
    </location>
</feature>
<evidence type="ECO:0000313" key="7">
    <source>
        <dbReference type="Proteomes" id="UP000054324"/>
    </source>
</evidence>
<comment type="similarity">
    <text evidence="1">Belongs to the TENT family.</text>
</comment>
<dbReference type="STRING" id="6198.A0A074Z5K7"/>
<feature type="region of interest" description="Disordered" evidence="5">
    <location>
        <begin position="436"/>
        <end position="469"/>
    </location>
</feature>
<organism evidence="6 7">
    <name type="scientific">Opisthorchis viverrini</name>
    <name type="common">Southeast Asian liver fluke</name>
    <dbReference type="NCBI Taxonomy" id="6198"/>
    <lineage>
        <taxon>Eukaryota</taxon>
        <taxon>Metazoa</taxon>
        <taxon>Spiralia</taxon>
        <taxon>Lophotrochozoa</taxon>
        <taxon>Platyhelminthes</taxon>
        <taxon>Trematoda</taxon>
        <taxon>Digenea</taxon>
        <taxon>Opisthorchiida</taxon>
        <taxon>Opisthorchiata</taxon>
        <taxon>Opisthorchiidae</taxon>
        <taxon>Opisthorchis</taxon>
    </lineage>
</organism>
<name>A0A074Z5K7_OPIVI</name>
<dbReference type="PANTHER" id="PTHR12974:SF36">
    <property type="entry name" value="POLYNUCLEOTIDE ADENYLYLTRANSFERASE"/>
    <property type="match status" value="1"/>
</dbReference>
<dbReference type="KEGG" id="ovi:T265_09495"/>
<dbReference type="Pfam" id="PF07984">
    <property type="entry name" value="NTP_transf_7"/>
    <property type="match status" value="2"/>
</dbReference>
<keyword evidence="3" id="KW-0808">Transferase</keyword>
<dbReference type="InterPro" id="IPR012937">
    <property type="entry name" value="TET5"/>
</dbReference>
<evidence type="ECO:0000256" key="4">
    <source>
        <dbReference type="ARBA" id="ARBA00047933"/>
    </source>
</evidence>
<evidence type="ECO:0000256" key="3">
    <source>
        <dbReference type="ARBA" id="ARBA00022679"/>
    </source>
</evidence>
<evidence type="ECO:0000313" key="6">
    <source>
        <dbReference type="EMBL" id="KER22416.1"/>
    </source>
</evidence>
<dbReference type="OrthoDB" id="10065073at2759"/>
<dbReference type="GO" id="GO:0048255">
    <property type="term" value="P:mRNA stabilization"/>
    <property type="evidence" value="ECO:0007669"/>
    <property type="project" value="TreeGrafter"/>
</dbReference>
<gene>
    <name evidence="6" type="ORF">T265_09495</name>
</gene>
<dbReference type="EC" id="2.7.7.19" evidence="2"/>
<feature type="compositionally biased region" description="Polar residues" evidence="5">
    <location>
        <begin position="877"/>
        <end position="888"/>
    </location>
</feature>
<feature type="compositionally biased region" description="Basic and acidic residues" evidence="5">
    <location>
        <begin position="892"/>
        <end position="902"/>
    </location>
</feature>
<feature type="region of interest" description="Disordered" evidence="5">
    <location>
        <begin position="823"/>
        <end position="923"/>
    </location>
</feature>
<accession>A0A074Z5K7</accession>
<reference evidence="6 7" key="1">
    <citation type="submission" date="2013-11" db="EMBL/GenBank/DDBJ databases">
        <title>Opisthorchis viverrini - life in the bile duct.</title>
        <authorList>
            <person name="Young N.D."/>
            <person name="Nagarajan N."/>
            <person name="Lin S.J."/>
            <person name="Korhonen P.K."/>
            <person name="Jex A.R."/>
            <person name="Hall R.S."/>
            <person name="Safavi-Hemami H."/>
            <person name="Kaewkong W."/>
            <person name="Bertrand D."/>
            <person name="Gao S."/>
            <person name="Seet Q."/>
            <person name="Wongkham S."/>
            <person name="Teh B.T."/>
            <person name="Wongkham C."/>
            <person name="Intapan P.M."/>
            <person name="Maleewong W."/>
            <person name="Yang X."/>
            <person name="Hu M."/>
            <person name="Wang Z."/>
            <person name="Hofmann A."/>
            <person name="Sternberg P.W."/>
            <person name="Tan P."/>
            <person name="Wang J."/>
            <person name="Gasser R.B."/>
        </authorList>
    </citation>
    <scope>NUCLEOTIDE SEQUENCE [LARGE SCALE GENOMIC DNA]</scope>
</reference>
<dbReference type="AlphaFoldDB" id="A0A074Z5K7"/>
<sequence>MDNYRDRQLVRNKDETVSLRLTSKHDSVTHYLTKSNKLSRQPTTLPGYNTVNNSSTTTLDQNGLIKREKTRARKRKAYLTFPKCRRPVNIVSRSKSGPYDSPTPPSNRIHNPTLSEQTRTNLHTESEVQPERGTRGYTVLSRRVLTQIPSDKNQPSNRYHVFSFKQVKHLDEVLQTVLTVSPRPVTWDFMVYHPSSIHTEACPGQLLAMTDDSCATRSSSVVPGNASCTCDHIYCESLPRRTFREVITRCGHHPRAGLVNCMPLLYIPLVQLIRTIRDRLTDEQIVVREVRLNGGAAGCVIEDADVDSYNDLDLIFSVDLSNTNTFTKIKSIVFSSISQFLANTFASGKVAYSCTHNTCFHLPNVSQRWGCSKCTRDMTFSESALGCKLSQAKNGAISNHHSTSTSIVLKSEQMPKKYENDQILTDVTDKKELPSKLANLPVDDQSISNGIQKSSEHEPSNDLRHSTNTQKDMSYSCTCSPCLPTSTVNCPGWDSLLRDESYAKHYIQKMVRIHKQSSKTADSWSLFTLGFRTPEGGKTIDLKFVDRMHRQFEFTVDSFQIVLDSLLTFHETSRQPLTENFYPTVVAESVSGGFTEAVGHLRNRLIVTARPEEIRGGGLLKYCKLLVEGYRPPEDTDVLSMERYMCSRFFIDFPDIISQHHRLAYYLANHFEDNDALKSTYLQILHEVVSHSTICLMTHERQQTLCLIRMFLQDELTREEASQSVVHLEEFSSDKWALDSIYYGTNFFPKQLLILSSSSATTVYQECAICKDQSNATECREQNQSPLGCTYLTCDNYFAAENTPESHSATKHIAKTESDEFFQNHEPHSADPEDYVDTNGETTHHTKKSAKLSTATLKLPTKQRLSDVEELTDAETETSSTSLRSYLSQEVLKTHETKDHQPALESLEQGPNADDSKLNPVSPSLDPTVSTVLNDTLAAYPQKIYYIPQIVTYFPATDFPRNPQAAVKAPGLSEETAYNHAQNLSESFTSVDEDTSLPRFLPHCHAGIIFPSIEQVSSSEINHYVGIPCSSDVQFSYLNHAMKNAFLAPNSPLSLYVFDQDPSYCLYTSPVIPSEPSPFILAYPM</sequence>
<dbReference type="SMART" id="SM01153">
    <property type="entry name" value="DUF1693"/>
    <property type="match status" value="1"/>
</dbReference>
<proteinExistence type="inferred from homology"/>
<dbReference type="GO" id="GO:1990817">
    <property type="term" value="F:poly(A) RNA polymerase activity"/>
    <property type="evidence" value="ECO:0007669"/>
    <property type="project" value="UniProtKB-EC"/>
</dbReference>
<comment type="catalytic activity">
    <reaction evidence="4">
        <text>RNA(n) + ATP = RNA(n)-3'-adenine ribonucleotide + diphosphate</text>
        <dbReference type="Rhea" id="RHEA:11332"/>
        <dbReference type="Rhea" id="RHEA-COMP:14527"/>
        <dbReference type="Rhea" id="RHEA-COMP:17347"/>
        <dbReference type="ChEBI" id="CHEBI:30616"/>
        <dbReference type="ChEBI" id="CHEBI:33019"/>
        <dbReference type="ChEBI" id="CHEBI:140395"/>
        <dbReference type="ChEBI" id="CHEBI:173115"/>
        <dbReference type="EC" id="2.7.7.19"/>
    </reaction>
    <physiologicalReaction direction="left-to-right" evidence="4">
        <dbReference type="Rhea" id="RHEA:11333"/>
    </physiologicalReaction>
</comment>
<protein>
    <recommendedName>
        <fullName evidence="2">polynucleotide adenylyltransferase</fullName>
        <ecNumber evidence="2">2.7.7.19</ecNumber>
    </recommendedName>
</protein>
<dbReference type="GeneID" id="20323664"/>
<dbReference type="PANTHER" id="PTHR12974">
    <property type="entry name" value="PRION-LIKE- Q/N-RICH -DOMAIN-BEARING PROTEIN PROTEIN 44"/>
    <property type="match status" value="1"/>
</dbReference>
<dbReference type="EMBL" id="KL596900">
    <property type="protein sequence ID" value="KER22416.1"/>
    <property type="molecule type" value="Genomic_DNA"/>
</dbReference>
<dbReference type="GO" id="GO:0003723">
    <property type="term" value="F:RNA binding"/>
    <property type="evidence" value="ECO:0007669"/>
    <property type="project" value="TreeGrafter"/>
</dbReference>
<dbReference type="RefSeq" id="XP_009173841.1">
    <property type="nucleotide sequence ID" value="XM_009175577.1"/>
</dbReference>
<keyword evidence="7" id="KW-1185">Reference proteome</keyword>
<evidence type="ECO:0000256" key="5">
    <source>
        <dbReference type="SAM" id="MobiDB-lite"/>
    </source>
</evidence>
<feature type="compositionally biased region" description="Basic and acidic residues" evidence="5">
    <location>
        <begin position="122"/>
        <end position="134"/>
    </location>
</feature>
<dbReference type="Proteomes" id="UP000054324">
    <property type="component" value="Unassembled WGS sequence"/>
</dbReference>
<feature type="region of interest" description="Disordered" evidence="5">
    <location>
        <begin position="91"/>
        <end position="136"/>
    </location>
</feature>
<feature type="compositionally biased region" description="Basic and acidic residues" evidence="5">
    <location>
        <begin position="454"/>
        <end position="465"/>
    </location>
</feature>
<dbReference type="CTD" id="20323664"/>
<evidence type="ECO:0000256" key="2">
    <source>
        <dbReference type="ARBA" id="ARBA00012388"/>
    </source>
</evidence>